<keyword evidence="3" id="KW-1185">Reference proteome</keyword>
<dbReference type="Proteomes" id="UP000257109">
    <property type="component" value="Unassembled WGS sequence"/>
</dbReference>
<reference evidence="2" key="1">
    <citation type="submission" date="2018-05" db="EMBL/GenBank/DDBJ databases">
        <title>Draft genome of Mucuna pruriens seed.</title>
        <authorList>
            <person name="Nnadi N.E."/>
            <person name="Vos R."/>
            <person name="Hasami M.H."/>
            <person name="Devisetty U.K."/>
            <person name="Aguiy J.C."/>
        </authorList>
    </citation>
    <scope>NUCLEOTIDE SEQUENCE [LARGE SCALE GENOMIC DNA]</scope>
    <source>
        <strain evidence="2">JCA_2017</strain>
    </source>
</reference>
<dbReference type="FunFam" id="3.30.70.270:FF:000020">
    <property type="entry name" value="Transposon Tf2-6 polyprotein-like Protein"/>
    <property type="match status" value="1"/>
</dbReference>
<proteinExistence type="predicted"/>
<comment type="caution">
    <text evidence="2">The sequence shown here is derived from an EMBL/GenBank/DDBJ whole genome shotgun (WGS) entry which is preliminary data.</text>
</comment>
<dbReference type="CDD" id="cd09274">
    <property type="entry name" value="RNase_HI_RT_Ty3"/>
    <property type="match status" value="1"/>
</dbReference>
<accession>A0A371H951</accession>
<dbReference type="Pfam" id="PF17919">
    <property type="entry name" value="RT_RNaseH_2"/>
    <property type="match status" value="1"/>
</dbReference>
<feature type="non-terminal residue" evidence="2">
    <location>
        <position position="1"/>
    </location>
</feature>
<protein>
    <submittedName>
        <fullName evidence="2">Retrovirus-related Pol polyprotein from transposon 17.6</fullName>
    </submittedName>
</protein>
<dbReference type="InterPro" id="IPR043502">
    <property type="entry name" value="DNA/RNA_pol_sf"/>
</dbReference>
<feature type="domain" description="Reverse transcriptase/retrotransposon-derived protein RNase H-like" evidence="1">
    <location>
        <begin position="66"/>
        <end position="144"/>
    </location>
</feature>
<dbReference type="PANTHER" id="PTHR35046:SF9">
    <property type="entry name" value="RNA-DIRECTED DNA POLYMERASE"/>
    <property type="match status" value="1"/>
</dbReference>
<dbReference type="InterPro" id="IPR041577">
    <property type="entry name" value="RT_RNaseH_2"/>
</dbReference>
<dbReference type="Gene3D" id="3.30.70.270">
    <property type="match status" value="1"/>
</dbReference>
<evidence type="ECO:0000313" key="2">
    <source>
        <dbReference type="EMBL" id="RDX99309.1"/>
    </source>
</evidence>
<sequence>MGSKGVRINEEKVKVIQSWPTSTSVNDVRSFNGLASFYRSFLKDFSTITAALNEIIKKDVGFRREEPHEKAFQTLKARLSNDPMLALPNFHKSFKLECDMSNVGIRVVLLQEGHPIAFFSAKLKGAQLNYSTYDKKLYALQYLLSNEFITYSDHEWLKYLKGQHKLNKSHGKWVEFLEQFPYVIKHKQGKTNNSHDVLSKRNVLLAMQQNKVFGLRKP</sequence>
<evidence type="ECO:0000313" key="3">
    <source>
        <dbReference type="Proteomes" id="UP000257109"/>
    </source>
</evidence>
<dbReference type="EMBL" id="QJKJ01003259">
    <property type="protein sequence ID" value="RDX99309.1"/>
    <property type="molecule type" value="Genomic_DNA"/>
</dbReference>
<evidence type="ECO:0000259" key="1">
    <source>
        <dbReference type="Pfam" id="PF17919"/>
    </source>
</evidence>
<dbReference type="AlphaFoldDB" id="A0A371H951"/>
<dbReference type="InterPro" id="IPR043128">
    <property type="entry name" value="Rev_trsase/Diguanyl_cyclase"/>
</dbReference>
<name>A0A371H951_MUCPR</name>
<dbReference type="SUPFAM" id="SSF56672">
    <property type="entry name" value="DNA/RNA polymerases"/>
    <property type="match status" value="1"/>
</dbReference>
<gene>
    <name evidence="2" type="primary">pol</name>
    <name evidence="2" type="ORF">CR513_17652</name>
</gene>
<dbReference type="OrthoDB" id="415724at2759"/>
<organism evidence="2 3">
    <name type="scientific">Mucuna pruriens</name>
    <name type="common">Velvet bean</name>
    <name type="synonym">Dolichos pruriens</name>
    <dbReference type="NCBI Taxonomy" id="157652"/>
    <lineage>
        <taxon>Eukaryota</taxon>
        <taxon>Viridiplantae</taxon>
        <taxon>Streptophyta</taxon>
        <taxon>Embryophyta</taxon>
        <taxon>Tracheophyta</taxon>
        <taxon>Spermatophyta</taxon>
        <taxon>Magnoliopsida</taxon>
        <taxon>eudicotyledons</taxon>
        <taxon>Gunneridae</taxon>
        <taxon>Pentapetalae</taxon>
        <taxon>rosids</taxon>
        <taxon>fabids</taxon>
        <taxon>Fabales</taxon>
        <taxon>Fabaceae</taxon>
        <taxon>Papilionoideae</taxon>
        <taxon>50 kb inversion clade</taxon>
        <taxon>NPAAA clade</taxon>
        <taxon>indigoferoid/millettioid clade</taxon>
        <taxon>Phaseoleae</taxon>
        <taxon>Mucuna</taxon>
    </lineage>
</organism>
<dbReference type="PANTHER" id="PTHR35046">
    <property type="entry name" value="ZINC KNUCKLE (CCHC-TYPE) FAMILY PROTEIN"/>
    <property type="match status" value="1"/>
</dbReference>